<keyword evidence="3 4" id="KW-0443">Lipid metabolism</keyword>
<comment type="caution">
    <text evidence="4">Lacks conserved residue(s) required for the propagation of feature annotation.</text>
</comment>
<evidence type="ECO:0000256" key="4">
    <source>
        <dbReference type="PROSITE-ProRule" id="PRU01161"/>
    </source>
</evidence>
<dbReference type="SUPFAM" id="SSF52151">
    <property type="entry name" value="FabD/lysophospholipase-like"/>
    <property type="match status" value="1"/>
</dbReference>
<sequence length="253" mass="27163">MAVNKKVGLALGGGAALGAAHIGVLRCLEEKGFEITHIAGTSIGALVGGAYACGVSTAELTKFARRARWTKLTRLSIPRMSLFANNRLRDSILRLVGDRKVNETLIPFAAVATSLETGEQVVQREGSLTDAILASCAIPGIFEPVEIDGDLLCDGGIANQVPDDIVWDMGAGQVIAVDLISNVAGRERPENIFGVIYKSLNILMKRTIFYNENTMVITIPTAGFSTVDLNNYRALIRNGYQAAEKALAKMWPE</sequence>
<dbReference type="AlphaFoldDB" id="A0A1I6CRF2"/>
<gene>
    <name evidence="6" type="ORF">SAMN05660706_101252</name>
</gene>
<dbReference type="PANTHER" id="PTHR14226">
    <property type="entry name" value="NEUROPATHY TARGET ESTERASE/SWISS CHEESE D.MELANOGASTER"/>
    <property type="match status" value="1"/>
</dbReference>
<evidence type="ECO:0000256" key="2">
    <source>
        <dbReference type="ARBA" id="ARBA00022963"/>
    </source>
</evidence>
<feature type="domain" description="PNPLA" evidence="5">
    <location>
        <begin position="9"/>
        <end position="167"/>
    </location>
</feature>
<evidence type="ECO:0000313" key="6">
    <source>
        <dbReference type="EMBL" id="SFQ95796.1"/>
    </source>
</evidence>
<protein>
    <submittedName>
        <fullName evidence="6">NTE family protein</fullName>
    </submittedName>
</protein>
<evidence type="ECO:0000259" key="5">
    <source>
        <dbReference type="PROSITE" id="PS51635"/>
    </source>
</evidence>
<evidence type="ECO:0000313" key="7">
    <source>
        <dbReference type="Proteomes" id="UP000199584"/>
    </source>
</evidence>
<dbReference type="PROSITE" id="PS51635">
    <property type="entry name" value="PNPLA"/>
    <property type="match status" value="1"/>
</dbReference>
<dbReference type="InterPro" id="IPR050301">
    <property type="entry name" value="NTE"/>
</dbReference>
<dbReference type="RefSeq" id="WP_165608122.1">
    <property type="nucleotide sequence ID" value="NZ_FOYM01000001.1"/>
</dbReference>
<keyword evidence="2 4" id="KW-0442">Lipid degradation</keyword>
<dbReference type="Proteomes" id="UP000199584">
    <property type="component" value="Unassembled WGS sequence"/>
</dbReference>
<dbReference type="Gene3D" id="3.40.1090.10">
    <property type="entry name" value="Cytosolic phospholipase A2 catalytic domain"/>
    <property type="match status" value="2"/>
</dbReference>
<organism evidence="6 7">
    <name type="scientific">Desulfoscipio geothermicus DSM 3669</name>
    <dbReference type="NCBI Taxonomy" id="1121426"/>
    <lineage>
        <taxon>Bacteria</taxon>
        <taxon>Bacillati</taxon>
        <taxon>Bacillota</taxon>
        <taxon>Clostridia</taxon>
        <taxon>Eubacteriales</taxon>
        <taxon>Desulfallaceae</taxon>
        <taxon>Desulfoscipio</taxon>
    </lineage>
</organism>
<keyword evidence="7" id="KW-1185">Reference proteome</keyword>
<dbReference type="InterPro" id="IPR016035">
    <property type="entry name" value="Acyl_Trfase/lysoPLipase"/>
</dbReference>
<dbReference type="GO" id="GO:0016042">
    <property type="term" value="P:lipid catabolic process"/>
    <property type="evidence" value="ECO:0007669"/>
    <property type="project" value="UniProtKB-UniRule"/>
</dbReference>
<feature type="short sequence motif" description="DGA/G" evidence="4">
    <location>
        <begin position="154"/>
        <end position="156"/>
    </location>
</feature>
<name>A0A1I6CRF2_9FIRM</name>
<dbReference type="EMBL" id="FOYM01000001">
    <property type="protein sequence ID" value="SFQ95796.1"/>
    <property type="molecule type" value="Genomic_DNA"/>
</dbReference>
<evidence type="ECO:0000256" key="3">
    <source>
        <dbReference type="ARBA" id="ARBA00023098"/>
    </source>
</evidence>
<feature type="short sequence motif" description="GXSXG" evidence="4">
    <location>
        <begin position="40"/>
        <end position="44"/>
    </location>
</feature>
<feature type="active site" description="Proton acceptor" evidence="4">
    <location>
        <position position="154"/>
    </location>
</feature>
<dbReference type="STRING" id="39060.SAMN05660706_101252"/>
<keyword evidence="1 4" id="KW-0378">Hydrolase</keyword>
<dbReference type="InterPro" id="IPR002641">
    <property type="entry name" value="PNPLA_dom"/>
</dbReference>
<evidence type="ECO:0000256" key="1">
    <source>
        <dbReference type="ARBA" id="ARBA00022801"/>
    </source>
</evidence>
<proteinExistence type="predicted"/>
<feature type="active site" description="Nucleophile" evidence="4">
    <location>
        <position position="42"/>
    </location>
</feature>
<accession>A0A1I6CRF2</accession>
<reference evidence="7" key="1">
    <citation type="submission" date="2016-10" db="EMBL/GenBank/DDBJ databases">
        <authorList>
            <person name="Varghese N."/>
            <person name="Submissions S."/>
        </authorList>
    </citation>
    <scope>NUCLEOTIDE SEQUENCE [LARGE SCALE GENOMIC DNA]</scope>
    <source>
        <strain evidence="7">DSM 3669</strain>
    </source>
</reference>
<dbReference type="PANTHER" id="PTHR14226:SF29">
    <property type="entry name" value="NEUROPATHY TARGET ESTERASE SWS"/>
    <property type="match status" value="1"/>
</dbReference>
<dbReference type="Pfam" id="PF01734">
    <property type="entry name" value="Patatin"/>
    <property type="match status" value="1"/>
</dbReference>
<dbReference type="GO" id="GO:0016787">
    <property type="term" value="F:hydrolase activity"/>
    <property type="evidence" value="ECO:0007669"/>
    <property type="project" value="UniProtKB-UniRule"/>
</dbReference>